<comment type="function">
    <text evidence="7">Involved in both the assembly of spliceosomal snRNPs and the methylation of Sm proteins. Chaperone that regulates the assembly of spliceosomal U1, U2, U4 and U5 small nuclear ribonucleoproteins (snRNPs), the building blocks of the spliceosome, and thereby plays an important role in the splicing of cellular pre-mRNAs. Most spliceosomal snRNPs contain a common set of Sm proteins SNRPB, SNRPD1, SNRPD2, SNRPD3, SNRPE, SNRPF and SNRPG that assemble in a heptameric protein ring on the Sm site of the small nuclear RNA to form the core snRNP (Sm core). In the cytosol, the Sm proteins SNRPD1, SNRPD2, SNRPE, SNRPF and SNRPG are trapped in an inactive 6S pICln-Sm complex by the chaperone CLNS1A that controls the assembly of the core snRNP. Dissociation by the SMN complex of CLNS1A from the trapped Sm proteins and their transfer to an SMN-Sm complex triggers the assembly of core snRNPs and their transport to the nucleus.</text>
</comment>
<dbReference type="PANTHER" id="PTHR21399:SF0">
    <property type="entry name" value="METHYLOSOME SUBUNIT PICLN"/>
    <property type="match status" value="1"/>
</dbReference>
<protein>
    <recommendedName>
        <fullName evidence="4">Methylosome subunit pICln</fullName>
    </recommendedName>
</protein>
<dbReference type="InterPro" id="IPR003521">
    <property type="entry name" value="ICln"/>
</dbReference>
<dbReference type="GO" id="GO:0000387">
    <property type="term" value="P:spliceosomal snRNP assembly"/>
    <property type="evidence" value="ECO:0007669"/>
    <property type="project" value="InterPro"/>
</dbReference>
<evidence type="ECO:0000256" key="5">
    <source>
        <dbReference type="ARBA" id="ARBA00022490"/>
    </source>
</evidence>
<feature type="compositionally biased region" description="Acidic residues" evidence="8">
    <location>
        <begin position="150"/>
        <end position="168"/>
    </location>
</feature>
<evidence type="ECO:0000313" key="10">
    <source>
        <dbReference type="WBParaSite" id="ACRNAN_scaffold4497.g6668.t1"/>
    </source>
</evidence>
<dbReference type="AlphaFoldDB" id="A0A914DXW4"/>
<evidence type="ECO:0000256" key="6">
    <source>
        <dbReference type="ARBA" id="ARBA00023242"/>
    </source>
</evidence>
<feature type="compositionally biased region" description="Basic and acidic residues" evidence="8">
    <location>
        <begin position="227"/>
        <end position="236"/>
    </location>
</feature>
<dbReference type="GO" id="GO:0034715">
    <property type="term" value="C:pICln-Sm protein complex"/>
    <property type="evidence" value="ECO:0007669"/>
    <property type="project" value="InterPro"/>
</dbReference>
<dbReference type="GO" id="GO:0045292">
    <property type="term" value="P:mRNA cis splicing, via spliceosome"/>
    <property type="evidence" value="ECO:0007669"/>
    <property type="project" value="TreeGrafter"/>
</dbReference>
<organism evidence="9 10">
    <name type="scientific">Acrobeloides nanus</name>
    <dbReference type="NCBI Taxonomy" id="290746"/>
    <lineage>
        <taxon>Eukaryota</taxon>
        <taxon>Metazoa</taxon>
        <taxon>Ecdysozoa</taxon>
        <taxon>Nematoda</taxon>
        <taxon>Chromadorea</taxon>
        <taxon>Rhabditida</taxon>
        <taxon>Tylenchina</taxon>
        <taxon>Cephalobomorpha</taxon>
        <taxon>Cephaloboidea</taxon>
        <taxon>Cephalobidae</taxon>
        <taxon>Acrobeloides</taxon>
    </lineage>
</organism>
<dbReference type="GO" id="GO:0005829">
    <property type="term" value="C:cytosol"/>
    <property type="evidence" value="ECO:0007669"/>
    <property type="project" value="InterPro"/>
</dbReference>
<dbReference type="Gene3D" id="2.30.29.30">
    <property type="entry name" value="Pleckstrin-homology domain (PH domain)/Phosphotyrosine-binding domain (PTB)"/>
    <property type="match status" value="1"/>
</dbReference>
<name>A0A914DXW4_9BILA</name>
<dbReference type="Pfam" id="PF03517">
    <property type="entry name" value="Voldacs"/>
    <property type="match status" value="1"/>
</dbReference>
<dbReference type="GO" id="GO:0005681">
    <property type="term" value="C:spliceosomal complex"/>
    <property type="evidence" value="ECO:0007669"/>
    <property type="project" value="TreeGrafter"/>
</dbReference>
<keyword evidence="9" id="KW-1185">Reference proteome</keyword>
<dbReference type="GO" id="GO:0034709">
    <property type="term" value="C:methylosome"/>
    <property type="evidence" value="ECO:0007669"/>
    <property type="project" value="InterPro"/>
</dbReference>
<dbReference type="GO" id="GO:0006884">
    <property type="term" value="P:cell volume homeostasis"/>
    <property type="evidence" value="ECO:0007669"/>
    <property type="project" value="InterPro"/>
</dbReference>
<evidence type="ECO:0000313" key="9">
    <source>
        <dbReference type="Proteomes" id="UP000887540"/>
    </source>
</evidence>
<evidence type="ECO:0000256" key="7">
    <source>
        <dbReference type="ARBA" id="ARBA00045890"/>
    </source>
</evidence>
<comment type="similarity">
    <text evidence="3">Belongs to the pICln (TC 1.A.47) family.</text>
</comment>
<evidence type="ECO:0000256" key="2">
    <source>
        <dbReference type="ARBA" id="ARBA00004496"/>
    </source>
</evidence>
<dbReference type="WBParaSite" id="ACRNAN_scaffold4497.g6668.t1">
    <property type="protein sequence ID" value="ACRNAN_scaffold4497.g6668.t1"/>
    <property type="gene ID" value="ACRNAN_scaffold4497.g6668"/>
</dbReference>
<keyword evidence="6" id="KW-0539">Nucleus</keyword>
<evidence type="ECO:0000256" key="3">
    <source>
        <dbReference type="ARBA" id="ARBA00007054"/>
    </source>
</evidence>
<dbReference type="InterPro" id="IPR039924">
    <property type="entry name" value="ICln/Lot5/Saf5"/>
</dbReference>
<comment type="subcellular location">
    <subcellularLocation>
        <location evidence="2">Cytoplasm</location>
    </subcellularLocation>
    <subcellularLocation>
        <location evidence="1">Nucleus</location>
    </subcellularLocation>
</comment>
<evidence type="ECO:0000256" key="8">
    <source>
        <dbReference type="SAM" id="MobiDB-lite"/>
    </source>
</evidence>
<dbReference type="PANTHER" id="PTHR21399">
    <property type="entry name" value="CHLORIDE CONDUCTANCE REGULATORY PROTEIN ICLN"/>
    <property type="match status" value="1"/>
</dbReference>
<dbReference type="GO" id="GO:0005886">
    <property type="term" value="C:plasma membrane"/>
    <property type="evidence" value="ECO:0007669"/>
    <property type="project" value="InterPro"/>
</dbReference>
<dbReference type="InterPro" id="IPR011993">
    <property type="entry name" value="PH-like_dom_sf"/>
</dbReference>
<proteinExistence type="inferred from homology"/>
<dbReference type="PRINTS" id="PR01348">
    <property type="entry name" value="ICLNCHANNEL"/>
</dbReference>
<dbReference type="Proteomes" id="UP000887540">
    <property type="component" value="Unplaced"/>
</dbReference>
<accession>A0A914DXW4</accession>
<sequence>MKVGEAFSSFGILIMAQVLKTVHEPTEGLRLQQINVTAFFETINCGIGKLYLTERTVTWINADSRQGFVLHYPAIAVHAATGANEDFPEPCLFLMIDLSKTDIEYTPETTESDDEEESNVRTAAIRLVPEDSGTISHIYQVMNECQELNPESEEEMSEGDDDGMEDEEYHNGEGDDNPVVYEAPNAAQWYTAETPDDEIQLSEQGRANLERILGNLDDKPPAQNSRQDPDHTMDEG</sequence>
<evidence type="ECO:0000256" key="4">
    <source>
        <dbReference type="ARBA" id="ARBA00015653"/>
    </source>
</evidence>
<evidence type="ECO:0000256" key="1">
    <source>
        <dbReference type="ARBA" id="ARBA00004123"/>
    </source>
</evidence>
<dbReference type="GO" id="GO:0006821">
    <property type="term" value="P:chloride transport"/>
    <property type="evidence" value="ECO:0007669"/>
    <property type="project" value="InterPro"/>
</dbReference>
<feature type="region of interest" description="Disordered" evidence="8">
    <location>
        <begin position="148"/>
        <end position="236"/>
    </location>
</feature>
<reference evidence="10" key="1">
    <citation type="submission" date="2022-11" db="UniProtKB">
        <authorList>
            <consortium name="WormBaseParasite"/>
        </authorList>
    </citation>
    <scope>IDENTIFICATION</scope>
</reference>
<keyword evidence="5" id="KW-0963">Cytoplasm</keyword>